<protein>
    <submittedName>
        <fullName evidence="1">Uncharacterized protein</fullName>
    </submittedName>
</protein>
<evidence type="ECO:0000313" key="1">
    <source>
        <dbReference type="EMBL" id="APG93738.1"/>
    </source>
</evidence>
<proteinExistence type="predicted"/>
<reference evidence="1 2" key="1">
    <citation type="submission" date="2015-10" db="EMBL/GenBank/DDBJ databases">
        <title>Genomic differences between typical nodule nitrogen-fixing rhizobial strains and those coming from bean seeds.</title>
        <authorList>
            <person name="Peralta H."/>
            <person name="Aguilar-Vera A."/>
            <person name="Diaz R."/>
            <person name="Mora Y."/>
            <person name="Martinez-Batallar G."/>
            <person name="Salazar E."/>
            <person name="Vargas-Lagunas C."/>
            <person name="Encarnacion S."/>
            <person name="Girard L."/>
            <person name="Mora J."/>
        </authorList>
    </citation>
    <scope>NUCLEOTIDE SEQUENCE [LARGE SCALE GENOMIC DNA]</scope>
    <source>
        <strain evidence="1 2">CFNEI 73</strain>
        <plasmid evidence="1 2">C</plasmid>
    </source>
</reference>
<organism evidence="1 2">
    <name type="scientific">Sinorhizobium americanum</name>
    <dbReference type="NCBI Taxonomy" id="194963"/>
    <lineage>
        <taxon>Bacteria</taxon>
        <taxon>Pseudomonadati</taxon>
        <taxon>Pseudomonadota</taxon>
        <taxon>Alphaproteobacteria</taxon>
        <taxon>Hyphomicrobiales</taxon>
        <taxon>Rhizobiaceae</taxon>
        <taxon>Sinorhizobium/Ensifer group</taxon>
        <taxon>Sinorhizobium</taxon>
    </lineage>
</organism>
<accession>A0A1L3LUH6</accession>
<name>A0A1L3LUH6_9HYPH</name>
<keyword evidence="1" id="KW-0614">Plasmid</keyword>
<keyword evidence="2" id="KW-1185">Reference proteome</keyword>
<dbReference type="AlphaFoldDB" id="A0A1L3LUH6"/>
<dbReference type="EMBL" id="CP013110">
    <property type="protein sequence ID" value="APG93738.1"/>
    <property type="molecule type" value="Genomic_DNA"/>
</dbReference>
<evidence type="ECO:0000313" key="2">
    <source>
        <dbReference type="Proteomes" id="UP000182306"/>
    </source>
</evidence>
<geneLocation type="plasmid" evidence="1 2">
    <name>C</name>
</geneLocation>
<gene>
    <name evidence="1" type="ORF">SAMCFNEI73_pC0013</name>
</gene>
<sequence>MTLMVSTKSIIFVFAILVLPVPVRGQGREQAAAVGRPEKAHCADI</sequence>
<dbReference type="KEGG" id="same:SAMCFNEI73_pC0013"/>
<dbReference type="Proteomes" id="UP000182306">
    <property type="component" value="Plasmid C"/>
</dbReference>